<feature type="domain" description="D-isomer specific 2-hydroxyacid dehydrogenase NAD-binding" evidence="5">
    <location>
        <begin position="107"/>
        <end position="288"/>
    </location>
</feature>
<reference evidence="6 7" key="1">
    <citation type="submission" date="2015-07" db="EMBL/GenBank/DDBJ databases">
        <title>Whole genome sequencing of Bosea vaviloviae isolated from cave pool.</title>
        <authorList>
            <person name="Tan N.E.H."/>
            <person name="Lee Y.P."/>
            <person name="Gan H.M."/>
            <person name="Barton H."/>
            <person name="Savka M.A."/>
        </authorList>
    </citation>
    <scope>NUCLEOTIDE SEQUENCE [LARGE SCALE GENOMIC DNA]</scope>
    <source>
        <strain evidence="6 7">SD260</strain>
    </source>
</reference>
<evidence type="ECO:0000259" key="4">
    <source>
        <dbReference type="Pfam" id="PF00389"/>
    </source>
</evidence>
<evidence type="ECO:0000259" key="5">
    <source>
        <dbReference type="Pfam" id="PF02826"/>
    </source>
</evidence>
<dbReference type="InterPro" id="IPR050223">
    <property type="entry name" value="D-isomer_2-hydroxyacid_DH"/>
</dbReference>
<gene>
    <name evidence="6" type="ORF">AE618_23360</name>
</gene>
<dbReference type="PANTHER" id="PTHR10996:SF257">
    <property type="entry name" value="GLYOXYLATE REDUCTASE 1"/>
    <property type="match status" value="1"/>
</dbReference>
<dbReference type="PANTHER" id="PTHR10996">
    <property type="entry name" value="2-HYDROXYACID DEHYDROGENASE-RELATED"/>
    <property type="match status" value="1"/>
</dbReference>
<dbReference type="InterPro" id="IPR036291">
    <property type="entry name" value="NAD(P)-bd_dom_sf"/>
</dbReference>
<dbReference type="InterPro" id="IPR006139">
    <property type="entry name" value="D-isomer_2_OHA_DH_cat_dom"/>
</dbReference>
<evidence type="ECO:0000313" key="6">
    <source>
        <dbReference type="EMBL" id="KPH76449.1"/>
    </source>
</evidence>
<evidence type="ECO:0000256" key="2">
    <source>
        <dbReference type="ARBA" id="ARBA00023002"/>
    </source>
</evidence>
<dbReference type="PROSITE" id="PS00671">
    <property type="entry name" value="D_2_HYDROXYACID_DH_3"/>
    <property type="match status" value="1"/>
</dbReference>
<dbReference type="Pfam" id="PF02826">
    <property type="entry name" value="2-Hacid_dh_C"/>
    <property type="match status" value="1"/>
</dbReference>
<name>A0A0N1F2H8_9HYPH</name>
<dbReference type="InterPro" id="IPR029753">
    <property type="entry name" value="D-isomer_DH_CS"/>
</dbReference>
<evidence type="ECO:0000256" key="1">
    <source>
        <dbReference type="ARBA" id="ARBA00005854"/>
    </source>
</evidence>
<dbReference type="GO" id="GO:0030267">
    <property type="term" value="F:glyoxylate reductase (NADPH) activity"/>
    <property type="evidence" value="ECO:0007669"/>
    <property type="project" value="TreeGrafter"/>
</dbReference>
<organism evidence="6 7">
    <name type="scientific">Bosea vaviloviae</name>
    <dbReference type="NCBI Taxonomy" id="1526658"/>
    <lineage>
        <taxon>Bacteria</taxon>
        <taxon>Pseudomonadati</taxon>
        <taxon>Pseudomonadota</taxon>
        <taxon>Alphaproteobacteria</taxon>
        <taxon>Hyphomicrobiales</taxon>
        <taxon>Boseaceae</taxon>
        <taxon>Bosea</taxon>
    </lineage>
</organism>
<dbReference type="Pfam" id="PF00389">
    <property type="entry name" value="2-Hacid_dh"/>
    <property type="match status" value="1"/>
</dbReference>
<accession>A0A0N1F2H8</accession>
<dbReference type="AlphaFoldDB" id="A0A0N1F2H8"/>
<dbReference type="SUPFAM" id="SSF52283">
    <property type="entry name" value="Formate/glycerate dehydrogenase catalytic domain-like"/>
    <property type="match status" value="1"/>
</dbReference>
<dbReference type="GO" id="GO:0051287">
    <property type="term" value="F:NAD binding"/>
    <property type="evidence" value="ECO:0007669"/>
    <property type="project" value="InterPro"/>
</dbReference>
<keyword evidence="2 3" id="KW-0560">Oxidoreductase</keyword>
<keyword evidence="7" id="KW-1185">Reference proteome</keyword>
<dbReference type="GO" id="GO:0008465">
    <property type="term" value="F:hydroxypyruvate reductase (NADH) activity"/>
    <property type="evidence" value="ECO:0007669"/>
    <property type="project" value="TreeGrafter"/>
</dbReference>
<protein>
    <submittedName>
        <fullName evidence="6">2-hydroxyacid dehydrogenase</fullName>
    </submittedName>
</protein>
<comment type="caution">
    <text evidence="6">The sequence shown here is derived from an EMBL/GenBank/DDBJ whole genome shotgun (WGS) entry which is preliminary data.</text>
</comment>
<evidence type="ECO:0000313" key="7">
    <source>
        <dbReference type="Proteomes" id="UP000037822"/>
    </source>
</evidence>
<evidence type="ECO:0000256" key="3">
    <source>
        <dbReference type="RuleBase" id="RU003719"/>
    </source>
</evidence>
<dbReference type="InterPro" id="IPR006140">
    <property type="entry name" value="D-isomer_DH_NAD-bd"/>
</dbReference>
<dbReference type="SUPFAM" id="SSF51735">
    <property type="entry name" value="NAD(P)-binding Rossmann-fold domains"/>
    <property type="match status" value="1"/>
</dbReference>
<sequence length="324" mass="34528">MAVLTSRTFDETRATFDGAARVLSNEAVEPWPRESLIERCQGASALMAFMTDCIDGAFLDRCPDLRIIGAALKGYDNIDVEAATERGVWVTIVPDLLTVPTAELAVGLTIALGRHIRIGDERIRHDGFAGWRPQLYGTGLSGSTVGLVGFGQVGQAIARCLSGFNCRLIACDAQEREISQPIEMVALPALLAQADIVILGLPLTPSTLFLMDAATIAQMKPGALLVNPARGSLVDEQAVADALESGRLGGYAADVFECEDWARPDRPLAIHPRLIAQQTRTILTPHLGSAVTLARRQIELSAAHSILQALAGVTPDGAVNHPHS</sequence>
<dbReference type="GO" id="GO:0005829">
    <property type="term" value="C:cytosol"/>
    <property type="evidence" value="ECO:0007669"/>
    <property type="project" value="TreeGrafter"/>
</dbReference>
<dbReference type="EMBL" id="LGSZ01000068">
    <property type="protein sequence ID" value="KPH76449.1"/>
    <property type="molecule type" value="Genomic_DNA"/>
</dbReference>
<dbReference type="Proteomes" id="UP000037822">
    <property type="component" value="Unassembled WGS sequence"/>
</dbReference>
<dbReference type="Gene3D" id="3.40.50.720">
    <property type="entry name" value="NAD(P)-binding Rossmann-like Domain"/>
    <property type="match status" value="2"/>
</dbReference>
<comment type="similarity">
    <text evidence="1 3">Belongs to the D-isomer specific 2-hydroxyacid dehydrogenase family.</text>
</comment>
<dbReference type="CDD" id="cd12157">
    <property type="entry name" value="PTDH"/>
    <property type="match status" value="1"/>
</dbReference>
<proteinExistence type="inferred from homology"/>
<feature type="domain" description="D-isomer specific 2-hydroxyacid dehydrogenase catalytic" evidence="4">
    <location>
        <begin position="30"/>
        <end position="320"/>
    </location>
</feature>
<dbReference type="PATRIC" id="fig|1526658.3.peg.4174"/>